<accession>A0A146K0T7</accession>
<feature type="non-terminal residue" evidence="2">
    <location>
        <position position="1"/>
    </location>
</feature>
<organism evidence="2">
    <name type="scientific">Trepomonas sp. PC1</name>
    <dbReference type="NCBI Taxonomy" id="1076344"/>
    <lineage>
        <taxon>Eukaryota</taxon>
        <taxon>Metamonada</taxon>
        <taxon>Diplomonadida</taxon>
        <taxon>Hexamitidae</taxon>
        <taxon>Hexamitinae</taxon>
        <taxon>Trepomonas</taxon>
    </lineage>
</organism>
<sequence>RFQQIKDELINKDLQKYILAAISIISDIVLSGKTFNECQDIMLQLQPFFQLMEEGIVNQIEQILPDQIFYQLQFIKFPLHRNWLIAILGASTLKNFKKPDYLSLATKFTNQLVCPRQNLFLRQYIHHTIIEIKMKYENDKQKQYSVFKQILPILQQNFTNAIQSYDQLLKQGTFEQLQYVRMVSDLMNGFEAESLIFLLNSFNCIKCPMLQNQLLSKICQLDYSCFKDKIDTISGFMAKLLLNSKSAYETQVIVQQFFIGKKAEIQDQMLLQLIDSFQQQKVPIEAQICTLYPLINNQSSLLILENLSKILSGQQKFTEFSLLKDFLQKLLKESLTLDIKYFQDIFDFFVTQKNDLNLQKSTLMFLQKLFELEKPIQFVQLLNILKKLPKMNLINFQKTGMLFYYLTCLVSESVQLEIDDEEEFVFTILQLNLENARISYSELVYAVLYRFLPNQDVFTRLFNKLETQLQPNQFNEMVFIYFKTTKNTVFIKDKFKIAILKEQFLFKLLQALSFENQSEVKELFDHFEQIWDQKQKFQLLKFQLQCRLDTEIDTLIKQSEEIQSKAQNTENEIQTLITVGWEMKRFANQVPFQYFYDIERRVHRLLQKSNETELKRQVYCTMAEIERM</sequence>
<keyword evidence="1" id="KW-0175">Coiled coil</keyword>
<dbReference type="AlphaFoldDB" id="A0A146K0T7"/>
<reference evidence="2" key="1">
    <citation type="submission" date="2015-07" db="EMBL/GenBank/DDBJ databases">
        <title>Adaptation to a free-living lifestyle via gene acquisitions in the diplomonad Trepomonas sp. PC1.</title>
        <authorList>
            <person name="Xu F."/>
            <person name="Jerlstrom-Hultqvist J."/>
            <person name="Kolisko M."/>
            <person name="Simpson A.G.B."/>
            <person name="Roger A.J."/>
            <person name="Svard S.G."/>
            <person name="Andersson J.O."/>
        </authorList>
    </citation>
    <scope>NUCLEOTIDE SEQUENCE</scope>
    <source>
        <strain evidence="2">PC1</strain>
    </source>
</reference>
<name>A0A146K0T7_9EUKA</name>
<proteinExistence type="predicted"/>
<evidence type="ECO:0000256" key="1">
    <source>
        <dbReference type="SAM" id="Coils"/>
    </source>
</evidence>
<evidence type="ECO:0000313" key="2">
    <source>
        <dbReference type="EMBL" id="JAP90088.1"/>
    </source>
</evidence>
<gene>
    <name evidence="2" type="ORF">TPC1_30417</name>
</gene>
<feature type="coiled-coil region" evidence="1">
    <location>
        <begin position="552"/>
        <end position="579"/>
    </location>
</feature>
<protein>
    <submittedName>
        <fullName evidence="2">Uncharacterized protein</fullName>
    </submittedName>
</protein>
<dbReference type="EMBL" id="GDID01006518">
    <property type="protein sequence ID" value="JAP90088.1"/>
    <property type="molecule type" value="Transcribed_RNA"/>
</dbReference>